<sequence length="174" mass="19586">KKECQKEKIPLRLTNSKELDHGVLVPLYYLAKEHPNFKVIPIAYSYLDTEAHFRFGQILHKTTDRGLSSITESQDKKIAIVASGDLSHHLTSEAPAGYSPRGKEFDEKLVELLKKKDTREILKIDSGLIEEAGECGYRSIIILLGALNDLDWQPEILSYEGPFGVGYLVANFKL</sequence>
<feature type="non-terminal residue" evidence="2">
    <location>
        <position position="1"/>
    </location>
</feature>
<dbReference type="SUPFAM" id="SSF53213">
    <property type="entry name" value="LigB-like"/>
    <property type="match status" value="1"/>
</dbReference>
<dbReference type="GO" id="GO:0016702">
    <property type="term" value="F:oxidoreductase activity, acting on single donors with incorporation of molecular oxygen, incorporation of two atoms of oxygen"/>
    <property type="evidence" value="ECO:0007669"/>
    <property type="project" value="UniProtKB-ARBA"/>
</dbReference>
<evidence type="ECO:0000259" key="1">
    <source>
        <dbReference type="Pfam" id="PF02900"/>
    </source>
</evidence>
<evidence type="ECO:0000313" key="2">
    <source>
        <dbReference type="EMBL" id="GAI04633.1"/>
    </source>
</evidence>
<reference evidence="2" key="1">
    <citation type="journal article" date="2014" name="Front. Microbiol.">
        <title>High frequency of phylogenetically diverse reductive dehalogenase-homologous genes in deep subseafloor sedimentary metagenomes.</title>
        <authorList>
            <person name="Kawai M."/>
            <person name="Futagami T."/>
            <person name="Toyoda A."/>
            <person name="Takaki Y."/>
            <person name="Nishi S."/>
            <person name="Hori S."/>
            <person name="Arai W."/>
            <person name="Tsubouchi T."/>
            <person name="Morono Y."/>
            <person name="Uchiyama I."/>
            <person name="Ito T."/>
            <person name="Fujiyama A."/>
            <person name="Inagaki F."/>
            <person name="Takami H."/>
        </authorList>
    </citation>
    <scope>NUCLEOTIDE SEQUENCE</scope>
    <source>
        <strain evidence="2">Expedition CK06-06</strain>
    </source>
</reference>
<accession>X1KD92</accession>
<dbReference type="Pfam" id="PF02900">
    <property type="entry name" value="LigB"/>
    <property type="match status" value="1"/>
</dbReference>
<proteinExistence type="predicted"/>
<gene>
    <name evidence="2" type="ORF">S06H3_11956</name>
</gene>
<organism evidence="2">
    <name type="scientific">marine sediment metagenome</name>
    <dbReference type="NCBI Taxonomy" id="412755"/>
    <lineage>
        <taxon>unclassified sequences</taxon>
        <taxon>metagenomes</taxon>
        <taxon>ecological metagenomes</taxon>
    </lineage>
</organism>
<dbReference type="Gene3D" id="3.40.830.10">
    <property type="entry name" value="LigB-like"/>
    <property type="match status" value="1"/>
</dbReference>
<dbReference type="NCBIfam" id="TIGR04336">
    <property type="entry name" value="AmmeMemoSam_B"/>
    <property type="match status" value="1"/>
</dbReference>
<feature type="domain" description="Extradiol ring-cleavage dioxygenase class III enzyme subunit B" evidence="1">
    <location>
        <begin position="2"/>
        <end position="169"/>
    </location>
</feature>
<comment type="caution">
    <text evidence="2">The sequence shown here is derived from an EMBL/GenBank/DDBJ whole genome shotgun (WGS) entry which is preliminary data.</text>
</comment>
<dbReference type="EMBL" id="BARV01005877">
    <property type="protein sequence ID" value="GAI04633.1"/>
    <property type="molecule type" value="Genomic_DNA"/>
</dbReference>
<dbReference type="AlphaFoldDB" id="X1KD92"/>
<name>X1KD92_9ZZZZ</name>
<dbReference type="InterPro" id="IPR004183">
    <property type="entry name" value="Xdiol_dOase_suB"/>
</dbReference>
<dbReference type="CDD" id="cd07951">
    <property type="entry name" value="ED_3B_N_AMMECR1"/>
    <property type="match status" value="1"/>
</dbReference>
<protein>
    <recommendedName>
        <fullName evidence="1">Extradiol ring-cleavage dioxygenase class III enzyme subunit B domain-containing protein</fullName>
    </recommendedName>
</protein>
<dbReference type="GO" id="GO:0008198">
    <property type="term" value="F:ferrous iron binding"/>
    <property type="evidence" value="ECO:0007669"/>
    <property type="project" value="InterPro"/>
</dbReference>